<organism evidence="1 2">
    <name type="scientific">Citrobacter freundii</name>
    <dbReference type="NCBI Taxonomy" id="546"/>
    <lineage>
        <taxon>Bacteria</taxon>
        <taxon>Pseudomonadati</taxon>
        <taxon>Pseudomonadota</taxon>
        <taxon>Gammaproteobacteria</taxon>
        <taxon>Enterobacterales</taxon>
        <taxon>Enterobacteriaceae</taxon>
        <taxon>Citrobacter</taxon>
        <taxon>Citrobacter freundii complex</taxon>
    </lineage>
</organism>
<dbReference type="RefSeq" id="WP_023311920.1">
    <property type="nucleotide sequence ID" value="NZ_CP125310.1"/>
</dbReference>
<dbReference type="AlphaFoldDB" id="A0AAP6CRN6"/>
<evidence type="ECO:0000313" key="2">
    <source>
        <dbReference type="Proteomes" id="UP001278087"/>
    </source>
</evidence>
<reference evidence="1" key="1">
    <citation type="submission" date="2023-10" db="EMBL/GenBank/DDBJ databases">
        <title>Fecal carriage and genetic characteristics of carbapenem-resistant Enterobacterales among healthy adults from four provinces of China.</title>
        <authorList>
            <person name="Li Y."/>
            <person name="Zhang R."/>
        </authorList>
    </citation>
    <scope>NUCLEOTIDE SEQUENCE</scope>
    <source>
        <strain evidence="1">HN-136</strain>
    </source>
</reference>
<dbReference type="EMBL" id="JAWPBU010000030">
    <property type="protein sequence ID" value="MDW2760811.1"/>
    <property type="molecule type" value="Genomic_DNA"/>
</dbReference>
<gene>
    <name evidence="1" type="ORF">RYZ67_20350</name>
</gene>
<evidence type="ECO:0000313" key="1">
    <source>
        <dbReference type="EMBL" id="MDW2760811.1"/>
    </source>
</evidence>
<protein>
    <submittedName>
        <fullName evidence="1">Uncharacterized protein</fullName>
    </submittedName>
</protein>
<proteinExistence type="predicted"/>
<dbReference type="Proteomes" id="UP001278087">
    <property type="component" value="Unassembled WGS sequence"/>
</dbReference>
<comment type="caution">
    <text evidence="1">The sequence shown here is derived from an EMBL/GenBank/DDBJ whole genome shotgun (WGS) entry which is preliminary data.</text>
</comment>
<sequence length="112" mass="12043">MKTSPQLETTPVKELVAAGHALAKELHCAESAALVRNLATALDVQFARANALTVVDVCDPNVLAQLDELEAVNELFLRARQLMYQSGGAPIENSLNPIDAWLYDAERVAGKG</sequence>
<accession>A0AAP6CRN6</accession>
<name>A0AAP6CRN6_CITFR</name>